<sequence length="554" mass="59687">MPLLPWRCLCLRGSLAHSAIIALARPLSSSPLPRAQPWPPKRRRRQERGPVASGSRKKRASAPQLSETQGIVQSQGHADSPLLSSSSQPPPSRVTTEGEVRGAVAPASILSSVEEKERELLRYFGRGRHLYDMVQLQSTSFALQRASCTQAQRVPLATLFPAPPRLEGQPSTSVSAAACLTEEPPGGIRVQPSAPCPLSTALATEETPAPTAPSAMPPPLAHVEPSHLFSGDGLQERQHSDWLRFRLLSARFSSATDSNKLFGAAEVPLRDVCTDVTDLWGTACMAWEEAMRTCRGALSSSGPYSVCFLVSYAQTQQRAAVGASMQRIVGQVCELARANSTPQLFRVIPIFIGMRPQALLETRSAACNAPVVEAGAKFDGRSTDNVTYAKGGLYTLAETVQCIARLGPHAFHPRTSADALSPEEPSRATPGLCTLEPQTFLLSDSWLHVRSVADLHSGKGAAGYAASDSRGGFTAAPPTSEEVWGHRGFEAPFFVPESMRRNVHVVPSVVTDCLSPKEERALARYVWCDMQRRVGNRHAAEAQPPPPPPPSKLL</sequence>
<dbReference type="RefSeq" id="XP_067177869.1">
    <property type="nucleotide sequence ID" value="XM_067321638.1"/>
</dbReference>
<keyword evidence="3" id="KW-1185">Reference proteome</keyword>
<evidence type="ECO:0000313" key="3">
    <source>
        <dbReference type="Proteomes" id="UP000673552"/>
    </source>
</evidence>
<gene>
    <name evidence="2" type="ORF">LSCM1_04114</name>
</gene>
<comment type="caution">
    <text evidence="2">The sequence shown here is derived from an EMBL/GenBank/DDBJ whole genome shotgun (WGS) entry which is preliminary data.</text>
</comment>
<dbReference type="AlphaFoldDB" id="A0A836HEP8"/>
<evidence type="ECO:0000256" key="1">
    <source>
        <dbReference type="SAM" id="MobiDB-lite"/>
    </source>
</evidence>
<reference evidence="2 3" key="1">
    <citation type="submission" date="2021-03" db="EMBL/GenBank/DDBJ databases">
        <title>Leishmania (Mundinia) martiniquensis Genome sequencing and assembly.</title>
        <authorList>
            <person name="Almutairi H."/>
            <person name="Gatherer D."/>
        </authorList>
    </citation>
    <scope>NUCLEOTIDE SEQUENCE [LARGE SCALE GENOMIC DNA]</scope>
    <source>
        <strain evidence="2">LSCM1</strain>
    </source>
</reference>
<feature type="compositionally biased region" description="Polar residues" evidence="1">
    <location>
        <begin position="63"/>
        <end position="77"/>
    </location>
</feature>
<accession>A0A836HEP8</accession>
<feature type="compositionally biased region" description="Low complexity" evidence="1">
    <location>
        <begin position="205"/>
        <end position="214"/>
    </location>
</feature>
<dbReference type="GeneID" id="92514150"/>
<evidence type="ECO:0000313" key="2">
    <source>
        <dbReference type="EMBL" id="KAG5476411.1"/>
    </source>
</evidence>
<organism evidence="2 3">
    <name type="scientific">Leishmania martiniquensis</name>
    <dbReference type="NCBI Taxonomy" id="1580590"/>
    <lineage>
        <taxon>Eukaryota</taxon>
        <taxon>Discoba</taxon>
        <taxon>Euglenozoa</taxon>
        <taxon>Kinetoplastea</taxon>
        <taxon>Metakinetoplastina</taxon>
        <taxon>Trypanosomatida</taxon>
        <taxon>Trypanosomatidae</taxon>
        <taxon>Leishmaniinae</taxon>
        <taxon>Leishmania</taxon>
    </lineage>
</organism>
<protein>
    <submittedName>
        <fullName evidence="2">Uncharacterized protein</fullName>
    </submittedName>
</protein>
<name>A0A836HEP8_9TRYP</name>
<dbReference type="OrthoDB" id="273536at2759"/>
<feature type="region of interest" description="Disordered" evidence="1">
    <location>
        <begin position="30"/>
        <end position="100"/>
    </location>
</feature>
<proteinExistence type="predicted"/>
<dbReference type="KEGG" id="lmat:92514150"/>
<feature type="region of interest" description="Disordered" evidence="1">
    <location>
        <begin position="205"/>
        <end position="231"/>
    </location>
</feature>
<dbReference type="EMBL" id="JAFEUZ010000026">
    <property type="protein sequence ID" value="KAG5476411.1"/>
    <property type="molecule type" value="Genomic_DNA"/>
</dbReference>
<dbReference type="Proteomes" id="UP000673552">
    <property type="component" value="Chromosome 26"/>
</dbReference>